<dbReference type="KEGG" id="gtt:GUITHDRAFT_119596"/>
<name>L1IDS1_GUITC</name>
<reference evidence="2" key="3">
    <citation type="submission" date="2015-06" db="UniProtKB">
        <authorList>
            <consortium name="EnsemblProtists"/>
        </authorList>
    </citation>
    <scope>IDENTIFICATION</scope>
</reference>
<dbReference type="HOGENOM" id="CLU_159642_0_0_1"/>
<proteinExistence type="predicted"/>
<dbReference type="AlphaFoldDB" id="L1IDS1"/>
<gene>
    <name evidence="1" type="ORF">GUITHDRAFT_119596</name>
</gene>
<evidence type="ECO:0000313" key="3">
    <source>
        <dbReference type="Proteomes" id="UP000011087"/>
    </source>
</evidence>
<dbReference type="RefSeq" id="XP_005821227.1">
    <property type="nucleotide sequence ID" value="XM_005821170.1"/>
</dbReference>
<keyword evidence="3" id="KW-1185">Reference proteome</keyword>
<dbReference type="PaxDb" id="55529-EKX34247"/>
<accession>L1IDS1</accession>
<dbReference type="Proteomes" id="UP000011087">
    <property type="component" value="Unassembled WGS sequence"/>
</dbReference>
<organism evidence="1">
    <name type="scientific">Guillardia theta (strain CCMP2712)</name>
    <name type="common">Cryptophyte</name>
    <dbReference type="NCBI Taxonomy" id="905079"/>
    <lineage>
        <taxon>Eukaryota</taxon>
        <taxon>Cryptophyceae</taxon>
        <taxon>Pyrenomonadales</taxon>
        <taxon>Geminigeraceae</taxon>
        <taxon>Guillardia</taxon>
    </lineage>
</organism>
<dbReference type="EnsemblProtists" id="EKX34247">
    <property type="protein sequence ID" value="EKX34247"/>
    <property type="gene ID" value="GUITHDRAFT_119596"/>
</dbReference>
<reference evidence="1 3" key="1">
    <citation type="journal article" date="2012" name="Nature">
        <title>Algal genomes reveal evolutionary mosaicism and the fate of nucleomorphs.</title>
        <authorList>
            <consortium name="DOE Joint Genome Institute"/>
            <person name="Curtis B.A."/>
            <person name="Tanifuji G."/>
            <person name="Burki F."/>
            <person name="Gruber A."/>
            <person name="Irimia M."/>
            <person name="Maruyama S."/>
            <person name="Arias M.C."/>
            <person name="Ball S.G."/>
            <person name="Gile G.H."/>
            <person name="Hirakawa Y."/>
            <person name="Hopkins J.F."/>
            <person name="Kuo A."/>
            <person name="Rensing S.A."/>
            <person name="Schmutz J."/>
            <person name="Symeonidi A."/>
            <person name="Elias M."/>
            <person name="Eveleigh R.J."/>
            <person name="Herman E.K."/>
            <person name="Klute M.J."/>
            <person name="Nakayama T."/>
            <person name="Obornik M."/>
            <person name="Reyes-Prieto A."/>
            <person name="Armbrust E.V."/>
            <person name="Aves S.J."/>
            <person name="Beiko R.G."/>
            <person name="Coutinho P."/>
            <person name="Dacks J.B."/>
            <person name="Durnford D.G."/>
            <person name="Fast N.M."/>
            <person name="Green B.R."/>
            <person name="Grisdale C.J."/>
            <person name="Hempel F."/>
            <person name="Henrissat B."/>
            <person name="Hoppner M.P."/>
            <person name="Ishida K."/>
            <person name="Kim E."/>
            <person name="Koreny L."/>
            <person name="Kroth P.G."/>
            <person name="Liu Y."/>
            <person name="Malik S.B."/>
            <person name="Maier U.G."/>
            <person name="McRose D."/>
            <person name="Mock T."/>
            <person name="Neilson J.A."/>
            <person name="Onodera N.T."/>
            <person name="Poole A.M."/>
            <person name="Pritham E.J."/>
            <person name="Richards T.A."/>
            <person name="Rocap G."/>
            <person name="Roy S.W."/>
            <person name="Sarai C."/>
            <person name="Schaack S."/>
            <person name="Shirato S."/>
            <person name="Slamovits C.H."/>
            <person name="Spencer D.F."/>
            <person name="Suzuki S."/>
            <person name="Worden A.Z."/>
            <person name="Zauner S."/>
            <person name="Barry K."/>
            <person name="Bell C."/>
            <person name="Bharti A.K."/>
            <person name="Crow J.A."/>
            <person name="Grimwood J."/>
            <person name="Kramer R."/>
            <person name="Lindquist E."/>
            <person name="Lucas S."/>
            <person name="Salamov A."/>
            <person name="McFadden G.I."/>
            <person name="Lane C.E."/>
            <person name="Keeling P.J."/>
            <person name="Gray M.W."/>
            <person name="Grigoriev I.V."/>
            <person name="Archibald J.M."/>
        </authorList>
    </citation>
    <scope>NUCLEOTIDE SEQUENCE</scope>
    <source>
        <strain evidence="1 3">CCMP2712</strain>
    </source>
</reference>
<reference evidence="3" key="2">
    <citation type="submission" date="2012-11" db="EMBL/GenBank/DDBJ databases">
        <authorList>
            <person name="Kuo A."/>
            <person name="Curtis B.A."/>
            <person name="Tanifuji G."/>
            <person name="Burki F."/>
            <person name="Gruber A."/>
            <person name="Irimia M."/>
            <person name="Maruyama S."/>
            <person name="Arias M.C."/>
            <person name="Ball S.G."/>
            <person name="Gile G.H."/>
            <person name="Hirakawa Y."/>
            <person name="Hopkins J.F."/>
            <person name="Rensing S.A."/>
            <person name="Schmutz J."/>
            <person name="Symeonidi A."/>
            <person name="Elias M."/>
            <person name="Eveleigh R.J."/>
            <person name="Herman E.K."/>
            <person name="Klute M.J."/>
            <person name="Nakayama T."/>
            <person name="Obornik M."/>
            <person name="Reyes-Prieto A."/>
            <person name="Armbrust E.V."/>
            <person name="Aves S.J."/>
            <person name="Beiko R.G."/>
            <person name="Coutinho P."/>
            <person name="Dacks J.B."/>
            <person name="Durnford D.G."/>
            <person name="Fast N.M."/>
            <person name="Green B.R."/>
            <person name="Grisdale C."/>
            <person name="Hempe F."/>
            <person name="Henrissat B."/>
            <person name="Hoppner M.P."/>
            <person name="Ishida K.-I."/>
            <person name="Kim E."/>
            <person name="Koreny L."/>
            <person name="Kroth P.G."/>
            <person name="Liu Y."/>
            <person name="Malik S.-B."/>
            <person name="Maier U.G."/>
            <person name="McRose D."/>
            <person name="Mock T."/>
            <person name="Neilson J.A."/>
            <person name="Onodera N.T."/>
            <person name="Poole A.M."/>
            <person name="Pritham E.J."/>
            <person name="Richards T.A."/>
            <person name="Rocap G."/>
            <person name="Roy S.W."/>
            <person name="Sarai C."/>
            <person name="Schaack S."/>
            <person name="Shirato S."/>
            <person name="Slamovits C.H."/>
            <person name="Spencer D.F."/>
            <person name="Suzuki S."/>
            <person name="Worden A.Z."/>
            <person name="Zauner S."/>
            <person name="Barry K."/>
            <person name="Bell C."/>
            <person name="Bharti A.K."/>
            <person name="Crow J.A."/>
            <person name="Grimwood J."/>
            <person name="Kramer R."/>
            <person name="Lindquist E."/>
            <person name="Lucas S."/>
            <person name="Salamov A."/>
            <person name="McFadden G.I."/>
            <person name="Lane C.E."/>
            <person name="Keeling P.J."/>
            <person name="Gray M.W."/>
            <person name="Grigoriev I.V."/>
            <person name="Archibald J.M."/>
        </authorList>
    </citation>
    <scope>NUCLEOTIDE SEQUENCE</scope>
    <source>
        <strain evidence="3">CCMP2712</strain>
    </source>
</reference>
<sequence>MLMPPPSSLSISLVDLSFSSSRPAPVFKLSPSQQAYCDARWPLHRSSSCMCSSSPFQGPAAKPGKALRVQSDGTELMREVTEARRRIAARRGKAVWAGEKSHRRSWEDVTAATEGLLEEGGGRE</sequence>
<protein>
    <submittedName>
        <fullName evidence="1 2">Uncharacterized protein</fullName>
    </submittedName>
</protein>
<dbReference type="GeneID" id="17290968"/>
<dbReference type="EMBL" id="JH993115">
    <property type="protein sequence ID" value="EKX34247.1"/>
    <property type="molecule type" value="Genomic_DNA"/>
</dbReference>
<evidence type="ECO:0000313" key="1">
    <source>
        <dbReference type="EMBL" id="EKX34247.1"/>
    </source>
</evidence>
<evidence type="ECO:0000313" key="2">
    <source>
        <dbReference type="EnsemblProtists" id="EKX34247"/>
    </source>
</evidence>